<accession>A0A0S4IPS8</accession>
<reference evidence="3" key="1">
    <citation type="submission" date="2015-09" db="EMBL/GenBank/DDBJ databases">
        <authorList>
            <consortium name="Pathogen Informatics"/>
        </authorList>
    </citation>
    <scope>NUCLEOTIDE SEQUENCE [LARGE SCALE GENOMIC DNA]</scope>
    <source>
        <strain evidence="3">Lake Konstanz</strain>
    </source>
</reference>
<keyword evidence="3" id="KW-1185">Reference proteome</keyword>
<dbReference type="GO" id="GO:0019988">
    <property type="term" value="P:charged-tRNA amino acid modification"/>
    <property type="evidence" value="ECO:0007669"/>
    <property type="project" value="InterPro"/>
</dbReference>
<name>A0A0S4IPS8_BODSA</name>
<protein>
    <submittedName>
        <fullName evidence="2">Initiator tRNA phosphoribosyl transferase, putative</fullName>
    </submittedName>
</protein>
<dbReference type="VEuPathDB" id="TriTrypDB:BSAL_59415"/>
<proteinExistence type="predicted"/>
<evidence type="ECO:0000313" key="2">
    <source>
        <dbReference type="EMBL" id="CUF13110.1"/>
    </source>
</evidence>
<dbReference type="GO" id="GO:0043399">
    <property type="term" value="F:tRNA adenosine(64)-2'-O-ribosylphosphate transferase activity"/>
    <property type="evidence" value="ECO:0007669"/>
    <property type="project" value="InterPro"/>
</dbReference>
<dbReference type="OrthoDB" id="45256at2759"/>
<dbReference type="InterPro" id="IPR033449">
    <property type="entry name" value="Rit1_N"/>
</dbReference>
<keyword evidence="2" id="KW-0808">Transferase</keyword>
<evidence type="ECO:0000259" key="1">
    <source>
        <dbReference type="Pfam" id="PF17184"/>
    </source>
</evidence>
<dbReference type="EMBL" id="CYKH01000244">
    <property type="protein sequence ID" value="CUF13110.1"/>
    <property type="molecule type" value="Genomic_DNA"/>
</dbReference>
<dbReference type="OMA" id="FRICHEM"/>
<evidence type="ECO:0000313" key="3">
    <source>
        <dbReference type="Proteomes" id="UP000051952"/>
    </source>
</evidence>
<organism evidence="2 3">
    <name type="scientific">Bodo saltans</name>
    <name type="common">Flagellated protozoan</name>
    <dbReference type="NCBI Taxonomy" id="75058"/>
    <lineage>
        <taxon>Eukaryota</taxon>
        <taxon>Discoba</taxon>
        <taxon>Euglenozoa</taxon>
        <taxon>Kinetoplastea</taxon>
        <taxon>Metakinetoplastina</taxon>
        <taxon>Eubodonida</taxon>
        <taxon>Bodonidae</taxon>
        <taxon>Bodo</taxon>
    </lineage>
</organism>
<dbReference type="Proteomes" id="UP000051952">
    <property type="component" value="Unassembled WGS sequence"/>
</dbReference>
<dbReference type="Pfam" id="PF17184">
    <property type="entry name" value="Rit1_C"/>
    <property type="match status" value="1"/>
</dbReference>
<dbReference type="AlphaFoldDB" id="A0A0S4IPS8"/>
<dbReference type="PANTHER" id="PTHR31811:SF0">
    <property type="entry name" value="TRNA A64-2'-O-RIBOSYLPHOSPHATE TRANSFERASE"/>
    <property type="match status" value="1"/>
</dbReference>
<dbReference type="PANTHER" id="PTHR31811">
    <property type="entry name" value="TRNA A64-2'-O-RIBOSYLPHOSPHATE TRANSFERASE"/>
    <property type="match status" value="1"/>
</dbReference>
<feature type="domain" description="Rit1 N-terminal" evidence="1">
    <location>
        <begin position="95"/>
        <end position="343"/>
    </location>
</feature>
<sequence length="416" mass="45705">MNAEIRAVQRRERHIAHRLKSIAFDARRLEGKLGMLEDALEDLDSSKLRFLANERCGSWYLPSKSYFRRRHQLDDGAGEDSAHKAGTANTSMPPNSPTTCYFKSSDGHYGQWAFSTSRLNLAVVKPLLRSETSPELHEASIEPSSTGSVTVIVDATQHGKAYPDSFSKTIPMWARVMNEAYFRNIDADAASPPSLLPPWLHPSETNSIAQRLPSFVSAFCAVCPPSLAPDVVHLEHPLTIVWLHGEDDDASWRKAADSVQLLSHNHHVLVLVCASGDATWGAAAKEGDLPPARHGWTYVRGAADDHQSWGMGLTCEIFWEHVDALTDPALSLDDVEESVEQIVKETISGQQASDAFTHSVDDTRKVLTNVLQRAVLISNDISVPAVQLCAVVGVERPSPLPHHSSIPPRLLTIAML</sequence>
<dbReference type="InterPro" id="IPR007306">
    <property type="entry name" value="Rit1"/>
</dbReference>
<gene>
    <name evidence="2" type="ORF">BSAL_59415</name>
</gene>
<dbReference type="GO" id="GO:0005737">
    <property type="term" value="C:cytoplasm"/>
    <property type="evidence" value="ECO:0007669"/>
    <property type="project" value="TreeGrafter"/>
</dbReference>